<proteinExistence type="predicted"/>
<feature type="compositionally biased region" description="Polar residues" evidence="1">
    <location>
        <begin position="157"/>
        <end position="171"/>
    </location>
</feature>
<dbReference type="AlphaFoldDB" id="K1QXL1"/>
<feature type="region of interest" description="Disordered" evidence="1">
    <location>
        <begin position="112"/>
        <end position="232"/>
    </location>
</feature>
<dbReference type="InParanoid" id="K1QXL1"/>
<feature type="region of interest" description="Disordered" evidence="1">
    <location>
        <begin position="257"/>
        <end position="287"/>
    </location>
</feature>
<dbReference type="OrthoDB" id="6130579at2759"/>
<sequence length="452" mass="51240">MSRPNASKNDKEVNAVIFNMKEQRCLLKNLSTLDAEASYSLKLIDLNNRGIKLFYKRFKDKVNKIKSHLQSDEIAHLKILDATGEMRELVKPLNITGALRIADAEKRLKLQGRDNQRMSRSAMYRKSSDAVPMSPMLRPNTCLANVRREQRPKRPRSLSTGRQSSIISLSSPVMEKNLKDDVNTKSGNDVVKSDANTSTSPRLEGKSDRSKSISCHSSLSENLSPDKCQTTEQHGVAPKLDLNHSAIPRVIVTPVLKPESSSHTGGTEDPQQHDEANKGLQNEKTSGKKVTIVEDFDTFRKSAIERRSRSRGSSITRMSASAAMKAGMFSCHTHSQDQLREMAKSASSNGESISNYIIDDPFEERRRMLLDIEHSYANNLTERKEVFLDELDLYIAKQNEEKEEVKESEGEKRPESRLERLTRREMRRLQEKAKRESVADCRLRGDHIFLLS</sequence>
<protein>
    <submittedName>
        <fullName evidence="2">Uncharacterized protein</fullName>
    </submittedName>
</protein>
<evidence type="ECO:0000256" key="1">
    <source>
        <dbReference type="SAM" id="MobiDB-lite"/>
    </source>
</evidence>
<dbReference type="KEGG" id="crg:105345929"/>
<feature type="region of interest" description="Disordered" evidence="1">
    <location>
        <begin position="401"/>
        <end position="424"/>
    </location>
</feature>
<gene>
    <name evidence="2" type="ORF">CGI_10022024</name>
</gene>
<dbReference type="HOGENOM" id="CLU_605886_0_0_1"/>
<evidence type="ECO:0000313" key="2">
    <source>
        <dbReference type="EMBL" id="EKC41622.1"/>
    </source>
</evidence>
<name>K1QXL1_MAGGI</name>
<dbReference type="EMBL" id="JH818186">
    <property type="protein sequence ID" value="EKC41622.1"/>
    <property type="molecule type" value="Genomic_DNA"/>
</dbReference>
<reference evidence="2" key="1">
    <citation type="journal article" date="2012" name="Nature">
        <title>The oyster genome reveals stress adaptation and complexity of shell formation.</title>
        <authorList>
            <person name="Zhang G."/>
            <person name="Fang X."/>
            <person name="Guo X."/>
            <person name="Li L."/>
            <person name="Luo R."/>
            <person name="Xu F."/>
            <person name="Yang P."/>
            <person name="Zhang L."/>
            <person name="Wang X."/>
            <person name="Qi H."/>
            <person name="Xiong Z."/>
            <person name="Que H."/>
            <person name="Xie Y."/>
            <person name="Holland P.W."/>
            <person name="Paps J."/>
            <person name="Zhu Y."/>
            <person name="Wu F."/>
            <person name="Chen Y."/>
            <person name="Wang J."/>
            <person name="Peng C."/>
            <person name="Meng J."/>
            <person name="Yang L."/>
            <person name="Liu J."/>
            <person name="Wen B."/>
            <person name="Zhang N."/>
            <person name="Huang Z."/>
            <person name="Zhu Q."/>
            <person name="Feng Y."/>
            <person name="Mount A."/>
            <person name="Hedgecock D."/>
            <person name="Xu Z."/>
            <person name="Liu Y."/>
            <person name="Domazet-Loso T."/>
            <person name="Du Y."/>
            <person name="Sun X."/>
            <person name="Zhang S."/>
            <person name="Liu B."/>
            <person name="Cheng P."/>
            <person name="Jiang X."/>
            <person name="Li J."/>
            <person name="Fan D."/>
            <person name="Wang W."/>
            <person name="Fu W."/>
            <person name="Wang T."/>
            <person name="Wang B."/>
            <person name="Zhang J."/>
            <person name="Peng Z."/>
            <person name="Li Y."/>
            <person name="Li N."/>
            <person name="Wang J."/>
            <person name="Chen M."/>
            <person name="He Y."/>
            <person name="Tan F."/>
            <person name="Song X."/>
            <person name="Zheng Q."/>
            <person name="Huang R."/>
            <person name="Yang H."/>
            <person name="Du X."/>
            <person name="Chen L."/>
            <person name="Yang M."/>
            <person name="Gaffney P.M."/>
            <person name="Wang S."/>
            <person name="Luo L."/>
            <person name="She Z."/>
            <person name="Ming Y."/>
            <person name="Huang W."/>
            <person name="Zhang S."/>
            <person name="Huang B."/>
            <person name="Zhang Y."/>
            <person name="Qu T."/>
            <person name="Ni P."/>
            <person name="Miao G."/>
            <person name="Wang J."/>
            <person name="Wang Q."/>
            <person name="Steinberg C.E."/>
            <person name="Wang H."/>
            <person name="Li N."/>
            <person name="Qian L."/>
            <person name="Zhang G."/>
            <person name="Li Y."/>
            <person name="Yang H."/>
            <person name="Liu X."/>
            <person name="Wang J."/>
            <person name="Yin Y."/>
            <person name="Wang J."/>
        </authorList>
    </citation>
    <scope>NUCLEOTIDE SEQUENCE [LARGE SCALE GENOMIC DNA]</scope>
    <source>
        <strain evidence="2">05x7-T-G4-1.051#20</strain>
    </source>
</reference>
<accession>K1QXL1</accession>
<feature type="compositionally biased region" description="Polar residues" evidence="1">
    <location>
        <begin position="212"/>
        <end position="232"/>
    </location>
</feature>
<organism evidence="2">
    <name type="scientific">Magallana gigas</name>
    <name type="common">Pacific oyster</name>
    <name type="synonym">Crassostrea gigas</name>
    <dbReference type="NCBI Taxonomy" id="29159"/>
    <lineage>
        <taxon>Eukaryota</taxon>
        <taxon>Metazoa</taxon>
        <taxon>Spiralia</taxon>
        <taxon>Lophotrochozoa</taxon>
        <taxon>Mollusca</taxon>
        <taxon>Bivalvia</taxon>
        <taxon>Autobranchia</taxon>
        <taxon>Pteriomorphia</taxon>
        <taxon>Ostreida</taxon>
        <taxon>Ostreoidea</taxon>
        <taxon>Ostreidae</taxon>
        <taxon>Magallana</taxon>
    </lineage>
</organism>